<organism evidence="2 3">
    <name type="scientific">Actinokineospora alba</name>
    <dbReference type="NCBI Taxonomy" id="504798"/>
    <lineage>
        <taxon>Bacteria</taxon>
        <taxon>Bacillati</taxon>
        <taxon>Actinomycetota</taxon>
        <taxon>Actinomycetes</taxon>
        <taxon>Pseudonocardiales</taxon>
        <taxon>Pseudonocardiaceae</taxon>
        <taxon>Actinokineospora</taxon>
    </lineage>
</organism>
<protein>
    <submittedName>
        <fullName evidence="2">Uncharacterized protein</fullName>
    </submittedName>
</protein>
<keyword evidence="3" id="KW-1185">Reference proteome</keyword>
<dbReference type="Proteomes" id="UP000199651">
    <property type="component" value="Unassembled WGS sequence"/>
</dbReference>
<evidence type="ECO:0000313" key="3">
    <source>
        <dbReference type="Proteomes" id="UP000199651"/>
    </source>
</evidence>
<feature type="compositionally biased region" description="Polar residues" evidence="1">
    <location>
        <begin position="187"/>
        <end position="201"/>
    </location>
</feature>
<proteinExistence type="predicted"/>
<evidence type="ECO:0000256" key="1">
    <source>
        <dbReference type="SAM" id="MobiDB-lite"/>
    </source>
</evidence>
<accession>A0A1H0LP61</accession>
<name>A0A1H0LP61_9PSEU</name>
<evidence type="ECO:0000313" key="2">
    <source>
        <dbReference type="EMBL" id="SDO69801.1"/>
    </source>
</evidence>
<dbReference type="EMBL" id="FNJB01000004">
    <property type="protein sequence ID" value="SDO69801.1"/>
    <property type="molecule type" value="Genomic_DNA"/>
</dbReference>
<sequence>MALGEVLKDLYRLAAYPGEADRLFVYVESTRLRTYMAGAARRYGLDLDADEVALRPADAARLPTTAAKIIGADLAAHHVVARRTSLIDIDAGLRLAVYQVDPLGARPDLIAGSVATAERAVPGVDSPTASPGYSRSDADPVSANIAATARAQVLERDGARREILEACSANGSLESNVDACLGKSRPKTSASAKQVSRSRVTTYPPADVRSLRGQAHARAADCQA</sequence>
<dbReference type="AlphaFoldDB" id="A0A1H0LP61"/>
<reference evidence="3" key="1">
    <citation type="submission" date="2016-10" db="EMBL/GenBank/DDBJ databases">
        <authorList>
            <person name="Varghese N."/>
            <person name="Submissions S."/>
        </authorList>
    </citation>
    <scope>NUCLEOTIDE SEQUENCE [LARGE SCALE GENOMIC DNA]</scope>
    <source>
        <strain evidence="3">IBRC-M 10655</strain>
    </source>
</reference>
<feature type="region of interest" description="Disordered" evidence="1">
    <location>
        <begin position="178"/>
        <end position="224"/>
    </location>
</feature>
<gene>
    <name evidence="2" type="ORF">SAMN05192558_104219</name>
</gene>